<dbReference type="PANTHER" id="PTHR46402:SF2">
    <property type="entry name" value="HISTONE-LYSINE N-TRIMETHYLTRANSFERASE SMYD5"/>
    <property type="match status" value="1"/>
</dbReference>
<dbReference type="EMBL" id="CAVLGL010000079">
    <property type="protein sequence ID" value="CAK1585580.1"/>
    <property type="molecule type" value="Genomic_DNA"/>
</dbReference>
<keyword evidence="3" id="KW-0949">S-adenosyl-L-methionine</keyword>
<keyword evidence="4" id="KW-0472">Membrane</keyword>
<proteinExistence type="predicted"/>
<comment type="caution">
    <text evidence="5">The sequence shown here is derived from an EMBL/GenBank/DDBJ whole genome shotgun (WGS) entry which is preliminary data.</text>
</comment>
<reference evidence="5 6" key="1">
    <citation type="submission" date="2023-11" db="EMBL/GenBank/DDBJ databases">
        <authorList>
            <person name="Hedman E."/>
            <person name="Englund M."/>
            <person name="Stromberg M."/>
            <person name="Nyberg Akerstrom W."/>
            <person name="Nylinder S."/>
            <person name="Jareborg N."/>
            <person name="Kallberg Y."/>
            <person name="Kronander E."/>
        </authorList>
    </citation>
    <scope>NUCLEOTIDE SEQUENCE [LARGE SCALE GENOMIC DNA]</scope>
</reference>
<evidence type="ECO:0000256" key="4">
    <source>
        <dbReference type="SAM" id="Phobius"/>
    </source>
</evidence>
<evidence type="ECO:0000313" key="6">
    <source>
        <dbReference type="Proteomes" id="UP001314205"/>
    </source>
</evidence>
<gene>
    <name evidence="5" type="ORF">PARMNEM_LOCUS6642</name>
</gene>
<dbReference type="GO" id="GO:0032259">
    <property type="term" value="P:methylation"/>
    <property type="evidence" value="ECO:0007669"/>
    <property type="project" value="UniProtKB-KW"/>
</dbReference>
<protein>
    <submittedName>
        <fullName evidence="5">Uncharacterized protein</fullName>
    </submittedName>
</protein>
<feature type="transmembrane region" description="Helical" evidence="4">
    <location>
        <begin position="91"/>
        <end position="109"/>
    </location>
</feature>
<evidence type="ECO:0000256" key="2">
    <source>
        <dbReference type="ARBA" id="ARBA00022679"/>
    </source>
</evidence>
<organism evidence="5 6">
    <name type="scientific">Parnassius mnemosyne</name>
    <name type="common">clouded apollo</name>
    <dbReference type="NCBI Taxonomy" id="213953"/>
    <lineage>
        <taxon>Eukaryota</taxon>
        <taxon>Metazoa</taxon>
        <taxon>Ecdysozoa</taxon>
        <taxon>Arthropoda</taxon>
        <taxon>Hexapoda</taxon>
        <taxon>Insecta</taxon>
        <taxon>Pterygota</taxon>
        <taxon>Neoptera</taxon>
        <taxon>Endopterygota</taxon>
        <taxon>Lepidoptera</taxon>
        <taxon>Glossata</taxon>
        <taxon>Ditrysia</taxon>
        <taxon>Papilionoidea</taxon>
        <taxon>Papilionidae</taxon>
        <taxon>Parnassiinae</taxon>
        <taxon>Parnassini</taxon>
        <taxon>Parnassius</taxon>
        <taxon>Driopa</taxon>
    </lineage>
</organism>
<dbReference type="GO" id="GO:0045814">
    <property type="term" value="P:negative regulation of gene expression, epigenetic"/>
    <property type="evidence" value="ECO:0007669"/>
    <property type="project" value="TreeGrafter"/>
</dbReference>
<keyword evidence="1" id="KW-0489">Methyltransferase</keyword>
<keyword evidence="6" id="KW-1185">Reference proteome</keyword>
<evidence type="ECO:0000256" key="1">
    <source>
        <dbReference type="ARBA" id="ARBA00022603"/>
    </source>
</evidence>
<keyword evidence="4" id="KW-1133">Transmembrane helix</keyword>
<sequence>MKIYLPFRQMHYPPETTSVMLLVRILAFIEQSSNPSAAAATVKQFCHRTVNEDAELVHKLLGEQFTEQLNTLRELTANVINGDHVEQVRKLFIQFKYILFFIVFSLIIFKRENNLFCDYIKDKLHPSNQDCMPHKRY</sequence>
<dbReference type="PANTHER" id="PTHR46402">
    <property type="entry name" value="SET AND MYND DOMAIN-CONTAINING PROTEIN 5"/>
    <property type="match status" value="1"/>
</dbReference>
<evidence type="ECO:0000313" key="5">
    <source>
        <dbReference type="EMBL" id="CAK1585580.1"/>
    </source>
</evidence>
<dbReference type="AlphaFoldDB" id="A0AAV1KSU6"/>
<keyword evidence="4" id="KW-0812">Transmembrane</keyword>
<keyword evidence="2" id="KW-0808">Transferase</keyword>
<dbReference type="GO" id="GO:0042799">
    <property type="term" value="F:histone H4K20 methyltransferase activity"/>
    <property type="evidence" value="ECO:0007669"/>
    <property type="project" value="TreeGrafter"/>
</dbReference>
<dbReference type="Proteomes" id="UP001314205">
    <property type="component" value="Unassembled WGS sequence"/>
</dbReference>
<evidence type="ECO:0000256" key="3">
    <source>
        <dbReference type="ARBA" id="ARBA00022691"/>
    </source>
</evidence>
<name>A0AAV1KSU6_9NEOP</name>
<accession>A0AAV1KSU6</accession>